<dbReference type="EMBL" id="WIUZ02000012">
    <property type="protein sequence ID" value="KAF9782437.1"/>
    <property type="molecule type" value="Genomic_DNA"/>
</dbReference>
<evidence type="ECO:0000256" key="1">
    <source>
        <dbReference type="SAM" id="MobiDB-lite"/>
    </source>
</evidence>
<feature type="region of interest" description="Disordered" evidence="1">
    <location>
        <begin position="339"/>
        <end position="419"/>
    </location>
</feature>
<organism evidence="2 3">
    <name type="scientific">Thelephora terrestris</name>
    <dbReference type="NCBI Taxonomy" id="56493"/>
    <lineage>
        <taxon>Eukaryota</taxon>
        <taxon>Fungi</taxon>
        <taxon>Dikarya</taxon>
        <taxon>Basidiomycota</taxon>
        <taxon>Agaricomycotina</taxon>
        <taxon>Agaricomycetes</taxon>
        <taxon>Thelephorales</taxon>
        <taxon>Thelephoraceae</taxon>
        <taxon>Thelephora</taxon>
    </lineage>
</organism>
<evidence type="ECO:0000313" key="3">
    <source>
        <dbReference type="Proteomes" id="UP000736335"/>
    </source>
</evidence>
<keyword evidence="3" id="KW-1185">Reference proteome</keyword>
<reference evidence="2" key="2">
    <citation type="submission" date="2020-11" db="EMBL/GenBank/DDBJ databases">
        <authorList>
            <consortium name="DOE Joint Genome Institute"/>
            <person name="Kuo A."/>
            <person name="Miyauchi S."/>
            <person name="Kiss E."/>
            <person name="Drula E."/>
            <person name="Kohler A."/>
            <person name="Sanchez-Garcia M."/>
            <person name="Andreopoulos B."/>
            <person name="Barry K.W."/>
            <person name="Bonito G."/>
            <person name="Buee M."/>
            <person name="Carver A."/>
            <person name="Chen C."/>
            <person name="Cichocki N."/>
            <person name="Clum A."/>
            <person name="Culley D."/>
            <person name="Crous P.W."/>
            <person name="Fauchery L."/>
            <person name="Girlanda M."/>
            <person name="Hayes R."/>
            <person name="Keri Z."/>
            <person name="Labutti K."/>
            <person name="Lipzen A."/>
            <person name="Lombard V."/>
            <person name="Magnuson J."/>
            <person name="Maillard F."/>
            <person name="Morin E."/>
            <person name="Murat C."/>
            <person name="Nolan M."/>
            <person name="Ohm R."/>
            <person name="Pangilinan J."/>
            <person name="Pereira M."/>
            <person name="Perotto S."/>
            <person name="Peter M."/>
            <person name="Riley R."/>
            <person name="Sitrit Y."/>
            <person name="Stielow B."/>
            <person name="Szollosi G."/>
            <person name="Zifcakova L."/>
            <person name="Stursova M."/>
            <person name="Spatafora J.W."/>
            <person name="Tedersoo L."/>
            <person name="Vaario L.-M."/>
            <person name="Yamada A."/>
            <person name="Yan M."/>
            <person name="Wang P."/>
            <person name="Xu J."/>
            <person name="Bruns T."/>
            <person name="Baldrian P."/>
            <person name="Vilgalys R."/>
            <person name="Henrissat B."/>
            <person name="Grigoriev I.V."/>
            <person name="Hibbett D."/>
            <person name="Nagy L.G."/>
            <person name="Martin F.M."/>
        </authorList>
    </citation>
    <scope>NUCLEOTIDE SEQUENCE</scope>
    <source>
        <strain evidence="2">UH-Tt-Lm1</strain>
    </source>
</reference>
<dbReference type="AlphaFoldDB" id="A0A9P6HAA0"/>
<name>A0A9P6HAA0_9AGAM</name>
<feature type="compositionally biased region" description="Basic and acidic residues" evidence="1">
    <location>
        <begin position="643"/>
        <end position="655"/>
    </location>
</feature>
<proteinExistence type="predicted"/>
<dbReference type="Proteomes" id="UP000736335">
    <property type="component" value="Unassembled WGS sequence"/>
</dbReference>
<feature type="region of interest" description="Disordered" evidence="1">
    <location>
        <begin position="542"/>
        <end position="577"/>
    </location>
</feature>
<reference evidence="2" key="1">
    <citation type="journal article" date="2020" name="Nat. Commun.">
        <title>Large-scale genome sequencing of mycorrhizal fungi provides insights into the early evolution of symbiotic traits.</title>
        <authorList>
            <person name="Miyauchi S."/>
            <person name="Kiss E."/>
            <person name="Kuo A."/>
            <person name="Drula E."/>
            <person name="Kohler A."/>
            <person name="Sanchez-Garcia M."/>
            <person name="Morin E."/>
            <person name="Andreopoulos B."/>
            <person name="Barry K.W."/>
            <person name="Bonito G."/>
            <person name="Buee M."/>
            <person name="Carver A."/>
            <person name="Chen C."/>
            <person name="Cichocki N."/>
            <person name="Clum A."/>
            <person name="Culley D."/>
            <person name="Crous P.W."/>
            <person name="Fauchery L."/>
            <person name="Girlanda M."/>
            <person name="Hayes R.D."/>
            <person name="Keri Z."/>
            <person name="LaButti K."/>
            <person name="Lipzen A."/>
            <person name="Lombard V."/>
            <person name="Magnuson J."/>
            <person name="Maillard F."/>
            <person name="Murat C."/>
            <person name="Nolan M."/>
            <person name="Ohm R.A."/>
            <person name="Pangilinan J."/>
            <person name="Pereira M.F."/>
            <person name="Perotto S."/>
            <person name="Peter M."/>
            <person name="Pfister S."/>
            <person name="Riley R."/>
            <person name="Sitrit Y."/>
            <person name="Stielow J.B."/>
            <person name="Szollosi G."/>
            <person name="Zifcakova L."/>
            <person name="Stursova M."/>
            <person name="Spatafora J.W."/>
            <person name="Tedersoo L."/>
            <person name="Vaario L.M."/>
            <person name="Yamada A."/>
            <person name="Yan M."/>
            <person name="Wang P."/>
            <person name="Xu J."/>
            <person name="Bruns T."/>
            <person name="Baldrian P."/>
            <person name="Vilgalys R."/>
            <person name="Dunand C."/>
            <person name="Henrissat B."/>
            <person name="Grigoriev I.V."/>
            <person name="Hibbett D."/>
            <person name="Nagy L.G."/>
            <person name="Martin F.M."/>
        </authorList>
    </citation>
    <scope>NUCLEOTIDE SEQUENCE</scope>
    <source>
        <strain evidence="2">UH-Tt-Lm1</strain>
    </source>
</reference>
<comment type="caution">
    <text evidence="2">The sequence shown here is derived from an EMBL/GenBank/DDBJ whole genome shotgun (WGS) entry which is preliminary data.</text>
</comment>
<feature type="compositionally biased region" description="Low complexity" evidence="1">
    <location>
        <begin position="343"/>
        <end position="354"/>
    </location>
</feature>
<sequence length="698" mass="78219">MKKAGKTRRSISLFDRPSHYRPNGHRLIGRTEDEPSQVQDLSRAITWLGKVYGKSSIPLLSISSVYILWEMCPLPYYKSQPALLYRWTEPFSELLGNRGVGCDYSLSMTNFLIEEDDCEPDMFAKVLTVQLQFYGVLPPSIAGCLCRTHSNNLRVRLGHRIKGEDSLGPYSTWLRCSSMVLETNGLLLYDLIKEGVIQSSLFDLTLGPRAKSLQLGHCPWVSTRLCQELQKCLNEFKSNTSIVNNPQAMNCVFSEKIVLEVLKFVNFQSDPLSQKRREKFDRMPTSFIQEYSYVEAHSFLFQEIGRTPLKRSLVHLYPVLSPEDVATIYKSFTWKKQHKRPNPARLAPLPAGARVTPRPPAVRSAPLPPAVISKPHLSKSQEQGSKPASHKEGDSTGKEEPASRKEGCSARKEQLAGEEPAVCLHTSSVKVKKEEEGMTDLEFGSWPKTLSFSEDLFRAIDDLENGPGADALEREELVLLSNMVTGTVDIVDCQLKMELLTEGVPMEGAELSQPTGGHSVDSPQERSEDWMDQVDVWDAGDEESMEQITDPSDGADEQSMDQVTDPSDGDEEESIHSQGEIHALDIYSMAGHKPMRAEKDEALLKLKEARQRPETPATVRSPPGGNKYLRRRLCMDNYHQGKSKREERGTSDKRKPVTNRGTGTQMKARKKVKNQPQLPPMLESSATLGFLGLLLVTL</sequence>
<feature type="region of interest" description="Disordered" evidence="1">
    <location>
        <begin position="608"/>
        <end position="680"/>
    </location>
</feature>
<feature type="region of interest" description="Disordered" evidence="1">
    <location>
        <begin position="507"/>
        <end position="529"/>
    </location>
</feature>
<gene>
    <name evidence="2" type="ORF">BJ322DRAFT_1022834</name>
</gene>
<accession>A0A9P6HAA0</accession>
<evidence type="ECO:0000313" key="2">
    <source>
        <dbReference type="EMBL" id="KAF9782437.1"/>
    </source>
</evidence>
<protein>
    <submittedName>
        <fullName evidence="2">Uncharacterized protein</fullName>
    </submittedName>
</protein>
<feature type="compositionally biased region" description="Basic and acidic residues" evidence="1">
    <location>
        <begin position="389"/>
        <end position="415"/>
    </location>
</feature>